<reference evidence="1 2" key="1">
    <citation type="submission" date="2020-10" db="EMBL/GenBank/DDBJ databases">
        <authorList>
            <person name="Tina S.-P."/>
            <person name="Abby P."/>
            <person name="Briggs L.A."/>
            <person name="Washington J.M."/>
            <person name="Garlena R.A."/>
            <person name="Russell D.A."/>
            <person name="Pope W.H."/>
            <person name="Jacobs-Sera D."/>
            <person name="Hatfull G.F."/>
        </authorList>
    </citation>
    <scope>NUCLEOTIDE SEQUENCE [LARGE SCALE GENOMIC DNA]</scope>
</reference>
<evidence type="ECO:0000313" key="1">
    <source>
        <dbReference type="EMBL" id="QQM15105.1"/>
    </source>
</evidence>
<protein>
    <submittedName>
        <fullName evidence="1">Head-to-tail stopper</fullName>
    </submittedName>
</protein>
<evidence type="ECO:0000313" key="2">
    <source>
        <dbReference type="Proteomes" id="UP000596151"/>
    </source>
</evidence>
<keyword evidence="2" id="KW-1185">Reference proteome</keyword>
<sequence>MNLGYTTKIAIVKPAKVVDRYNSERFEYDPDKGATVVDVVPLVSVQPASQTESADFRTMVTTGWRLIGPPGVDLPLSPVDRVRFAGREVMVDGEVARWPHPVKPGGVHHVEAMLSEVTG</sequence>
<dbReference type="Proteomes" id="UP000596151">
    <property type="component" value="Segment"/>
</dbReference>
<dbReference type="GeneID" id="63911772"/>
<name>A0A7T7GTE1_9CAUD</name>
<proteinExistence type="predicted"/>
<gene>
    <name evidence="1" type="primary">16</name>
    <name evidence="1" type="ORF">SEA_TINALIN_16</name>
</gene>
<organism evidence="1 2">
    <name type="scientific">Gordonia phage TinaLin</name>
    <dbReference type="NCBI Taxonomy" id="2797324"/>
    <lineage>
        <taxon>Viruses</taxon>
        <taxon>Duplodnaviria</taxon>
        <taxon>Heunggongvirae</taxon>
        <taxon>Uroviricota</taxon>
        <taxon>Caudoviricetes</taxon>
        <taxon>Ruthgordonvirinae</taxon>
        <taxon>Tinalinvirus</taxon>
        <taxon>Tinalinvirus tinalin</taxon>
    </lineage>
</organism>
<dbReference type="EMBL" id="MW132713">
    <property type="protein sequence ID" value="QQM15105.1"/>
    <property type="molecule type" value="Genomic_DNA"/>
</dbReference>
<accession>A0A7T7GTE1</accession>
<dbReference type="RefSeq" id="YP_010051032.1">
    <property type="nucleotide sequence ID" value="NC_054437.1"/>
</dbReference>
<dbReference type="KEGG" id="vg:63911772"/>